<organism evidence="1 2">
    <name type="scientific">Flavisolibacter ginsengisoli DSM 18119</name>
    <dbReference type="NCBI Taxonomy" id="1121884"/>
    <lineage>
        <taxon>Bacteria</taxon>
        <taxon>Pseudomonadati</taxon>
        <taxon>Bacteroidota</taxon>
        <taxon>Chitinophagia</taxon>
        <taxon>Chitinophagales</taxon>
        <taxon>Chitinophagaceae</taxon>
        <taxon>Flavisolibacter</taxon>
    </lineage>
</organism>
<dbReference type="STRING" id="1121884.SAMN02745131_01154"/>
<reference evidence="1 2" key="1">
    <citation type="submission" date="2016-11" db="EMBL/GenBank/DDBJ databases">
        <authorList>
            <person name="Jaros S."/>
            <person name="Januszkiewicz K."/>
            <person name="Wedrychowicz H."/>
        </authorList>
    </citation>
    <scope>NUCLEOTIDE SEQUENCE [LARGE SCALE GENOMIC DNA]</scope>
    <source>
        <strain evidence="1 2">DSM 18119</strain>
    </source>
</reference>
<accession>A0A1M4WN95</accession>
<dbReference type="AlphaFoldDB" id="A0A1M4WN95"/>
<name>A0A1M4WN95_9BACT</name>
<dbReference type="RefSeq" id="WP_072834351.1">
    <property type="nucleotide sequence ID" value="NZ_FQUU01000004.1"/>
</dbReference>
<dbReference type="EMBL" id="FQUU01000004">
    <property type="protein sequence ID" value="SHE82442.1"/>
    <property type="molecule type" value="Genomic_DNA"/>
</dbReference>
<keyword evidence="2" id="KW-1185">Reference proteome</keyword>
<dbReference type="Proteomes" id="UP000184048">
    <property type="component" value="Unassembled WGS sequence"/>
</dbReference>
<dbReference type="OrthoDB" id="1409070at2"/>
<evidence type="ECO:0000313" key="1">
    <source>
        <dbReference type="EMBL" id="SHE82442.1"/>
    </source>
</evidence>
<gene>
    <name evidence="1" type="ORF">SAMN02745131_01154</name>
</gene>
<evidence type="ECO:0000313" key="2">
    <source>
        <dbReference type="Proteomes" id="UP000184048"/>
    </source>
</evidence>
<proteinExistence type="predicted"/>
<sequence length="206" mass="23548">MKKIVFSLLTIACISATLLMSIYESLNISKDDAKKCLLISITSGYLARNGHPDLLNNARQLNEEDKAEGIRQLMQLAHEYSLSEDFKKDYKKWRNEKLNPDSKTKLGLPKFGKIISNKIDNQVDKGENEKKYPQDPADMIRKRLTDFLAVSANVDFDAALTPARTFVRPEYEKKSSEWKMCFRAGRSVVEAARVEAQKWLDELNGK</sequence>
<protein>
    <submittedName>
        <fullName evidence="1">Uncharacterized protein</fullName>
    </submittedName>
</protein>